<proteinExistence type="predicted"/>
<evidence type="ECO:0008006" key="4">
    <source>
        <dbReference type="Google" id="ProtNLM"/>
    </source>
</evidence>
<dbReference type="Proteomes" id="UP000029736">
    <property type="component" value="Unassembled WGS sequence"/>
</dbReference>
<evidence type="ECO:0000256" key="1">
    <source>
        <dbReference type="SAM" id="SignalP"/>
    </source>
</evidence>
<accession>A0A098S1H6</accession>
<sequence>MNKITTLLFAVALVWGVTESAFAGNPDRQGEAGAAQLLLNPWAESAGLHSMTTSFVSGVEAMRINVAGLSRINKTEVQIGHGRYLEGTDILLNGLGVSQKVGESGAIGISLMSVDFGDIPVTTTDQPGGTGSTFSPSFFNLGIGYSHTFENKISVGVLFRGVSESIADVNAFGFALDAGVQYVTGENDNFKFGIALRNIGGRMQYGGEGLTTQGPSPNNGGYELTFNQRAADFELPSMLNIGLSYDFLITGGTHRITVLGNFTSNSFSQDQVGGGIEYSLKDFFMVRGGYRYEFGAGDADTFDDPIYTGLSAGATIAVPLGKDTPESRASRFAIDYAYRTTRVWNGTHNIGVRISI</sequence>
<keyword evidence="3" id="KW-1185">Reference proteome</keyword>
<dbReference type="AlphaFoldDB" id="A0A098S1H6"/>
<dbReference type="SUPFAM" id="SSF56935">
    <property type="entry name" value="Porins"/>
    <property type="match status" value="1"/>
</dbReference>
<evidence type="ECO:0000313" key="3">
    <source>
        <dbReference type="Proteomes" id="UP000029736"/>
    </source>
</evidence>
<name>A0A098S1H6_9BACT</name>
<protein>
    <recommendedName>
        <fullName evidence="4">DUF3308 domain-containing protein</fullName>
    </recommendedName>
</protein>
<feature type="signal peptide" evidence="1">
    <location>
        <begin position="1"/>
        <end position="23"/>
    </location>
</feature>
<organism evidence="2 3">
    <name type="scientific">Phaeodactylibacter xiamenensis</name>
    <dbReference type="NCBI Taxonomy" id="1524460"/>
    <lineage>
        <taxon>Bacteria</taxon>
        <taxon>Pseudomonadati</taxon>
        <taxon>Bacteroidota</taxon>
        <taxon>Saprospiria</taxon>
        <taxon>Saprospirales</taxon>
        <taxon>Haliscomenobacteraceae</taxon>
        <taxon>Phaeodactylibacter</taxon>
    </lineage>
</organism>
<dbReference type="NCBIfam" id="NF033709">
    <property type="entry name" value="PorV_fam"/>
    <property type="match status" value="1"/>
</dbReference>
<comment type="caution">
    <text evidence="2">The sequence shown here is derived from an EMBL/GenBank/DDBJ whole genome shotgun (WGS) entry which is preliminary data.</text>
</comment>
<dbReference type="RefSeq" id="WP_044229920.1">
    <property type="nucleotide sequence ID" value="NZ_JBKAGJ010000038.1"/>
</dbReference>
<reference evidence="2 3" key="1">
    <citation type="journal article" date="2014" name="Int. J. Syst. Evol. Microbiol.">
        <title>Phaeodactylibacter xiamenensis gen. nov., sp. nov., a member of the family Saprospiraceae isolated from the marine alga Phaeodactylum tricornutum.</title>
        <authorList>
            <person name="Chen Z.Jr."/>
            <person name="Lei X."/>
            <person name="Lai Q."/>
            <person name="Li Y."/>
            <person name="Zhang B."/>
            <person name="Zhang J."/>
            <person name="Zhang H."/>
            <person name="Yang L."/>
            <person name="Zheng W."/>
            <person name="Tian Y."/>
            <person name="Yu Z."/>
            <person name="Xu H.Jr."/>
            <person name="Zheng T."/>
        </authorList>
    </citation>
    <scope>NUCLEOTIDE SEQUENCE [LARGE SCALE GENOMIC DNA]</scope>
    <source>
        <strain evidence="2 3">KD52</strain>
    </source>
</reference>
<dbReference type="OrthoDB" id="9807473at2"/>
<dbReference type="Gene3D" id="2.40.160.60">
    <property type="entry name" value="Outer membrane protein transport protein (OMPP1/FadL/TodX)"/>
    <property type="match status" value="1"/>
</dbReference>
<gene>
    <name evidence="2" type="ORF">IX84_30710</name>
</gene>
<evidence type="ECO:0000313" key="2">
    <source>
        <dbReference type="EMBL" id="KGE84987.1"/>
    </source>
</evidence>
<feature type="chain" id="PRO_5001939683" description="DUF3308 domain-containing protein" evidence="1">
    <location>
        <begin position="24"/>
        <end position="356"/>
    </location>
</feature>
<dbReference type="EMBL" id="JPOS01000098">
    <property type="protein sequence ID" value="KGE84987.1"/>
    <property type="molecule type" value="Genomic_DNA"/>
</dbReference>
<dbReference type="STRING" id="1524460.IX84_30710"/>
<keyword evidence="1" id="KW-0732">Signal</keyword>